<sequence length="184" mass="19695">MRLSRLLAAFPLFVLLASCVTTDPRLVSALRETSVTQIRVETAPDVSMGGFDRTRPDPQLPAVVQALDNSLNRDVKGVPGGKTASRLIVTLHIVDVSSKAGRIIAGNDSYISGTVRLEDAKTGRLIAEAQNIRGEDKGIRGDGEIGIVIAMAINAAQSSQTEDALAQRLSDAFSRKVKAWLTQK</sequence>
<name>A0ABR9IX62_RHIVS</name>
<feature type="chain" id="PRO_5046029879" description="Lipoprotein" evidence="1">
    <location>
        <begin position="23"/>
        <end position="184"/>
    </location>
</feature>
<reference evidence="2 3" key="1">
    <citation type="submission" date="2020-10" db="EMBL/GenBank/DDBJ databases">
        <title>Sequencing the genomes of 1000 actinobacteria strains.</title>
        <authorList>
            <person name="Klenk H.-P."/>
        </authorList>
    </citation>
    <scope>NUCLEOTIDE SEQUENCE [LARGE SCALE GENOMIC DNA]</scope>
    <source>
        <strain evidence="2 3">DSM 7307</strain>
    </source>
</reference>
<keyword evidence="1" id="KW-0732">Signal</keyword>
<dbReference type="PROSITE" id="PS51257">
    <property type="entry name" value="PROKAR_LIPOPROTEIN"/>
    <property type="match status" value="1"/>
</dbReference>
<protein>
    <recommendedName>
        <fullName evidence="4">Lipoprotein</fullName>
    </recommendedName>
</protein>
<dbReference type="Proteomes" id="UP000620262">
    <property type="component" value="Unassembled WGS sequence"/>
</dbReference>
<feature type="signal peptide" evidence="1">
    <location>
        <begin position="1"/>
        <end position="22"/>
    </location>
</feature>
<proteinExistence type="predicted"/>
<evidence type="ECO:0000256" key="1">
    <source>
        <dbReference type="SAM" id="SignalP"/>
    </source>
</evidence>
<comment type="caution">
    <text evidence="2">The sequence shown here is derived from an EMBL/GenBank/DDBJ whole genome shotgun (WGS) entry which is preliminary data.</text>
</comment>
<evidence type="ECO:0008006" key="4">
    <source>
        <dbReference type="Google" id="ProtNLM"/>
    </source>
</evidence>
<accession>A0ABR9IX62</accession>
<dbReference type="RefSeq" id="WP_192731446.1">
    <property type="nucleotide sequence ID" value="NZ_BAAAVL010000002.1"/>
</dbReference>
<evidence type="ECO:0000313" key="2">
    <source>
        <dbReference type="EMBL" id="MBE1507741.1"/>
    </source>
</evidence>
<gene>
    <name evidence="2" type="ORF">H4W29_004986</name>
</gene>
<dbReference type="EMBL" id="JADBEC010000002">
    <property type="protein sequence ID" value="MBE1507741.1"/>
    <property type="molecule type" value="Genomic_DNA"/>
</dbReference>
<organism evidence="2 3">
    <name type="scientific">Rhizobium viscosum</name>
    <name type="common">Arthrobacter viscosus</name>
    <dbReference type="NCBI Taxonomy" id="1673"/>
    <lineage>
        <taxon>Bacteria</taxon>
        <taxon>Pseudomonadati</taxon>
        <taxon>Pseudomonadota</taxon>
        <taxon>Alphaproteobacteria</taxon>
        <taxon>Hyphomicrobiales</taxon>
        <taxon>Rhizobiaceae</taxon>
        <taxon>Rhizobium/Agrobacterium group</taxon>
        <taxon>Rhizobium</taxon>
    </lineage>
</organism>
<keyword evidence="3" id="KW-1185">Reference proteome</keyword>
<evidence type="ECO:0000313" key="3">
    <source>
        <dbReference type="Proteomes" id="UP000620262"/>
    </source>
</evidence>